<organism evidence="2 3">
    <name type="scientific">Sphingobacterium pedocola</name>
    <dbReference type="NCBI Taxonomy" id="2082722"/>
    <lineage>
        <taxon>Bacteria</taxon>
        <taxon>Pseudomonadati</taxon>
        <taxon>Bacteroidota</taxon>
        <taxon>Sphingobacteriia</taxon>
        <taxon>Sphingobacteriales</taxon>
        <taxon>Sphingobacteriaceae</taxon>
        <taxon>Sphingobacterium</taxon>
    </lineage>
</organism>
<dbReference type="RefSeq" id="WP_196939088.1">
    <property type="nucleotide sequence ID" value="NZ_MU158689.1"/>
</dbReference>
<sequence>MSKRKSIPKTQFEWAIVKLVRTKRDTEKISQAKIATLLGVTPGYIGQIETESSGSMYTYEQLNKLAKYFNCSPKDFMPEKAIED</sequence>
<dbReference type="CDD" id="cd00093">
    <property type="entry name" value="HTH_XRE"/>
    <property type="match status" value="1"/>
</dbReference>
<evidence type="ECO:0000313" key="3">
    <source>
        <dbReference type="Proteomes" id="UP000618319"/>
    </source>
</evidence>
<dbReference type="Pfam" id="PF01381">
    <property type="entry name" value="HTH_3"/>
    <property type="match status" value="1"/>
</dbReference>
<keyword evidence="3" id="KW-1185">Reference proteome</keyword>
<evidence type="ECO:0000313" key="2">
    <source>
        <dbReference type="EMBL" id="MBE8722699.1"/>
    </source>
</evidence>
<dbReference type="EMBL" id="PSKQ01000024">
    <property type="protein sequence ID" value="MBE8722699.1"/>
    <property type="molecule type" value="Genomic_DNA"/>
</dbReference>
<reference evidence="2 3" key="1">
    <citation type="submission" date="2018-02" db="EMBL/GenBank/DDBJ databases">
        <title>Sphingobacterium KA21.</title>
        <authorList>
            <person name="Vasarhelyi B.M."/>
            <person name="Deshmukh S."/>
            <person name="Balint B."/>
            <person name="Kukolya J."/>
        </authorList>
    </citation>
    <scope>NUCLEOTIDE SEQUENCE [LARGE SCALE GENOMIC DNA]</scope>
    <source>
        <strain evidence="2 3">Ka21</strain>
    </source>
</reference>
<dbReference type="InterPro" id="IPR010982">
    <property type="entry name" value="Lambda_DNA-bd_dom_sf"/>
</dbReference>
<name>A0ABR9TBK6_9SPHI</name>
<dbReference type="InterPro" id="IPR001387">
    <property type="entry name" value="Cro/C1-type_HTH"/>
</dbReference>
<dbReference type="SMART" id="SM00530">
    <property type="entry name" value="HTH_XRE"/>
    <property type="match status" value="1"/>
</dbReference>
<dbReference type="Proteomes" id="UP000618319">
    <property type="component" value="Unassembled WGS sequence"/>
</dbReference>
<gene>
    <name evidence="2" type="ORF">C4F40_18405</name>
</gene>
<proteinExistence type="predicted"/>
<feature type="domain" description="HTH cro/C1-type" evidence="1">
    <location>
        <begin position="20"/>
        <end position="76"/>
    </location>
</feature>
<dbReference type="Gene3D" id="1.10.260.40">
    <property type="entry name" value="lambda repressor-like DNA-binding domains"/>
    <property type="match status" value="1"/>
</dbReference>
<dbReference type="SUPFAM" id="SSF47413">
    <property type="entry name" value="lambda repressor-like DNA-binding domains"/>
    <property type="match status" value="1"/>
</dbReference>
<comment type="caution">
    <text evidence="2">The sequence shown here is derived from an EMBL/GenBank/DDBJ whole genome shotgun (WGS) entry which is preliminary data.</text>
</comment>
<protein>
    <submittedName>
        <fullName evidence="2">Transcriptional regulator</fullName>
    </submittedName>
</protein>
<evidence type="ECO:0000259" key="1">
    <source>
        <dbReference type="PROSITE" id="PS50943"/>
    </source>
</evidence>
<dbReference type="PROSITE" id="PS50943">
    <property type="entry name" value="HTH_CROC1"/>
    <property type="match status" value="1"/>
</dbReference>
<accession>A0ABR9TBK6</accession>